<dbReference type="OrthoDB" id="264532at2759"/>
<keyword evidence="7 14" id="KW-0812">Transmembrane</keyword>
<evidence type="ECO:0000256" key="9">
    <source>
        <dbReference type="ARBA" id="ARBA00022824"/>
    </source>
</evidence>
<keyword evidence="8" id="KW-0319">Glycerol metabolism</keyword>
<dbReference type="OMA" id="NDPKHAG"/>
<evidence type="ECO:0000256" key="5">
    <source>
        <dbReference type="ARBA" id="ARBA00022516"/>
    </source>
</evidence>
<evidence type="ECO:0000256" key="11">
    <source>
        <dbReference type="ARBA" id="ARBA00023098"/>
    </source>
</evidence>
<name>A0A0V0R3E8_PSEPJ</name>
<keyword evidence="12 14" id="KW-0472">Membrane</keyword>
<keyword evidence="11" id="KW-0443">Lipid metabolism</keyword>
<keyword evidence="9 14" id="KW-0256">Endoplasmic reticulum</keyword>
<organism evidence="15 16">
    <name type="scientific">Pseudocohnilembus persalinus</name>
    <name type="common">Ciliate</name>
    <dbReference type="NCBI Taxonomy" id="266149"/>
    <lineage>
        <taxon>Eukaryota</taxon>
        <taxon>Sar</taxon>
        <taxon>Alveolata</taxon>
        <taxon>Ciliophora</taxon>
        <taxon>Intramacronucleata</taxon>
        <taxon>Oligohymenophorea</taxon>
        <taxon>Scuticociliatia</taxon>
        <taxon>Philasterida</taxon>
        <taxon>Pseudocohnilembidae</taxon>
        <taxon>Pseudocohnilembus</taxon>
    </lineage>
</organism>
<keyword evidence="10 14" id="KW-1133">Transmembrane helix</keyword>
<feature type="transmembrane region" description="Helical" evidence="14">
    <location>
        <begin position="42"/>
        <end position="67"/>
    </location>
</feature>
<evidence type="ECO:0000256" key="1">
    <source>
        <dbReference type="ARBA" id="ARBA00004477"/>
    </source>
</evidence>
<dbReference type="CDD" id="cd07987">
    <property type="entry name" value="LPLAT_MGAT-like"/>
    <property type="match status" value="1"/>
</dbReference>
<evidence type="ECO:0000256" key="13">
    <source>
        <dbReference type="ARBA" id="ARBA00023315"/>
    </source>
</evidence>
<evidence type="ECO:0000313" key="16">
    <source>
        <dbReference type="Proteomes" id="UP000054937"/>
    </source>
</evidence>
<comment type="pathway">
    <text evidence="3">Lipid metabolism.</text>
</comment>
<comment type="similarity">
    <text evidence="4 14">Belongs to the diacylglycerol acyltransferase family.</text>
</comment>
<dbReference type="Proteomes" id="UP000054937">
    <property type="component" value="Unassembled WGS sequence"/>
</dbReference>
<protein>
    <recommendedName>
        <fullName evidence="14">Acyltransferase</fullName>
        <ecNumber evidence="14">2.3.1.-</ecNumber>
    </recommendedName>
</protein>
<keyword evidence="6 14" id="KW-0808">Transferase</keyword>
<evidence type="ECO:0000256" key="2">
    <source>
        <dbReference type="ARBA" id="ARBA00004771"/>
    </source>
</evidence>
<dbReference type="GO" id="GO:0006071">
    <property type="term" value="P:glycerol metabolic process"/>
    <property type="evidence" value="ECO:0007669"/>
    <property type="project" value="UniProtKB-KW"/>
</dbReference>
<evidence type="ECO:0000256" key="4">
    <source>
        <dbReference type="ARBA" id="ARBA00005420"/>
    </source>
</evidence>
<evidence type="ECO:0000313" key="15">
    <source>
        <dbReference type="EMBL" id="KRX08993.1"/>
    </source>
</evidence>
<evidence type="ECO:0000256" key="6">
    <source>
        <dbReference type="ARBA" id="ARBA00022679"/>
    </source>
</evidence>
<dbReference type="PANTHER" id="PTHR12317:SF0">
    <property type="entry name" value="ACYLTRANSFERASE"/>
    <property type="match status" value="1"/>
</dbReference>
<dbReference type="AlphaFoldDB" id="A0A0V0R3E8"/>
<evidence type="ECO:0000256" key="10">
    <source>
        <dbReference type="ARBA" id="ARBA00022989"/>
    </source>
</evidence>
<proteinExistence type="inferred from homology"/>
<keyword evidence="13" id="KW-0012">Acyltransferase</keyword>
<comment type="caution">
    <text evidence="14">Lacks conserved residue(s) required for the propagation of feature annotation.</text>
</comment>
<dbReference type="PANTHER" id="PTHR12317">
    <property type="entry name" value="DIACYLGLYCEROL O-ACYLTRANSFERASE"/>
    <property type="match status" value="1"/>
</dbReference>
<dbReference type="EMBL" id="LDAU01000056">
    <property type="protein sequence ID" value="KRX08993.1"/>
    <property type="molecule type" value="Genomic_DNA"/>
</dbReference>
<gene>
    <name evidence="15" type="ORF">PPERSA_08196</name>
</gene>
<accession>A0A0V0R3E8</accession>
<comment type="pathway">
    <text evidence="2">Glycerolipid metabolism; triacylglycerol biosynthesis.</text>
</comment>
<evidence type="ECO:0000256" key="7">
    <source>
        <dbReference type="ARBA" id="ARBA00022692"/>
    </source>
</evidence>
<dbReference type="GO" id="GO:0019432">
    <property type="term" value="P:triglyceride biosynthetic process"/>
    <property type="evidence" value="ECO:0007669"/>
    <property type="project" value="TreeGrafter"/>
</dbReference>
<dbReference type="GO" id="GO:0004144">
    <property type="term" value="F:diacylglycerol O-acyltransferase activity"/>
    <property type="evidence" value="ECO:0007669"/>
    <property type="project" value="TreeGrafter"/>
</dbReference>
<dbReference type="InterPro" id="IPR007130">
    <property type="entry name" value="DAGAT"/>
</dbReference>
<keyword evidence="5" id="KW-0444">Lipid biosynthesis</keyword>
<sequence>MTELQNSEENENVRPLQNKDTNNTQKKQLEIKINNPKGKTKLLGIIALFVFFCIINFSFIPAFYIIYKYIICEQNIYVISFFVIQYPYQLFFAKRQDWFCNTEFLQKSANFFRTWSLTLEEPIPEKNGMICFHPHGFLCLGFAIFSSLKGPIKVKYGFASRGLLSMPVSGMLLKFIGVAPVNAKNMNIAMKKGECFSLLPGGFEEATLTDYDESRIFIKKRKGFIKYALKYGYSIFPCYVFGENKCFYTFKPLLNLRLLLNRFKLPGIMAYSRNIIMPNNNLDLHVVCGKAIQIPKTEHPSKELINKYHQLYIEKLTELYNNYKVEFGYKDELKIY</sequence>
<evidence type="ECO:0000256" key="14">
    <source>
        <dbReference type="RuleBase" id="RU367023"/>
    </source>
</evidence>
<dbReference type="InParanoid" id="A0A0V0R3E8"/>
<comment type="caution">
    <text evidence="15">The sequence shown here is derived from an EMBL/GenBank/DDBJ whole genome shotgun (WGS) entry which is preliminary data.</text>
</comment>
<dbReference type="GO" id="GO:0005789">
    <property type="term" value="C:endoplasmic reticulum membrane"/>
    <property type="evidence" value="ECO:0007669"/>
    <property type="project" value="UniProtKB-SubCell"/>
</dbReference>
<evidence type="ECO:0000256" key="12">
    <source>
        <dbReference type="ARBA" id="ARBA00023136"/>
    </source>
</evidence>
<dbReference type="Pfam" id="PF03982">
    <property type="entry name" value="DAGAT"/>
    <property type="match status" value="1"/>
</dbReference>
<reference evidence="15 16" key="1">
    <citation type="journal article" date="2015" name="Sci. Rep.">
        <title>Genome of the facultative scuticociliatosis pathogen Pseudocohnilembus persalinus provides insight into its virulence through horizontal gene transfer.</title>
        <authorList>
            <person name="Xiong J."/>
            <person name="Wang G."/>
            <person name="Cheng J."/>
            <person name="Tian M."/>
            <person name="Pan X."/>
            <person name="Warren A."/>
            <person name="Jiang C."/>
            <person name="Yuan D."/>
            <person name="Miao W."/>
        </authorList>
    </citation>
    <scope>NUCLEOTIDE SEQUENCE [LARGE SCALE GENOMIC DNA]</scope>
    <source>
        <strain evidence="15">36N120E</strain>
    </source>
</reference>
<evidence type="ECO:0000256" key="3">
    <source>
        <dbReference type="ARBA" id="ARBA00005189"/>
    </source>
</evidence>
<keyword evidence="16" id="KW-1185">Reference proteome</keyword>
<comment type="subcellular location">
    <subcellularLocation>
        <location evidence="1 14">Endoplasmic reticulum membrane</location>
        <topology evidence="1 14">Multi-pass membrane protein</topology>
    </subcellularLocation>
</comment>
<evidence type="ECO:0000256" key="8">
    <source>
        <dbReference type="ARBA" id="ARBA00022798"/>
    </source>
</evidence>
<dbReference type="EC" id="2.3.1.-" evidence="14"/>